<dbReference type="NCBIfam" id="TIGR00756">
    <property type="entry name" value="PPR"/>
    <property type="match status" value="2"/>
</dbReference>
<dbReference type="Proteomes" id="UP001085076">
    <property type="component" value="Miscellaneous, Linkage group lg03"/>
</dbReference>
<feature type="repeat" description="PPR" evidence="2">
    <location>
        <begin position="193"/>
        <end position="227"/>
    </location>
</feature>
<dbReference type="AlphaFoldDB" id="A0A9D5CPS5"/>
<evidence type="ECO:0000256" key="2">
    <source>
        <dbReference type="PROSITE-ProRule" id="PRU00708"/>
    </source>
</evidence>
<feature type="compositionally biased region" description="Polar residues" evidence="3">
    <location>
        <begin position="40"/>
        <end position="57"/>
    </location>
</feature>
<dbReference type="EMBL" id="JAGGNH010000003">
    <property type="protein sequence ID" value="KAJ0976749.1"/>
    <property type="molecule type" value="Genomic_DNA"/>
</dbReference>
<dbReference type="GO" id="GO:0009451">
    <property type="term" value="P:RNA modification"/>
    <property type="evidence" value="ECO:0007669"/>
    <property type="project" value="InterPro"/>
</dbReference>
<gene>
    <name evidence="4" type="ORF">J5N97_012223</name>
</gene>
<dbReference type="GO" id="GO:0099402">
    <property type="term" value="P:plant organ development"/>
    <property type="evidence" value="ECO:0007669"/>
    <property type="project" value="UniProtKB-ARBA"/>
</dbReference>
<dbReference type="PANTHER" id="PTHR47926:SF347">
    <property type="entry name" value="PENTATRICOPEPTIDE REPEAT-CONTAINING PROTEIN"/>
    <property type="match status" value="1"/>
</dbReference>
<name>A0A9D5CPS5_9LILI</name>
<dbReference type="PROSITE" id="PS51375">
    <property type="entry name" value="PPR"/>
    <property type="match status" value="3"/>
</dbReference>
<evidence type="ECO:0008006" key="6">
    <source>
        <dbReference type="Google" id="ProtNLM"/>
    </source>
</evidence>
<dbReference type="GO" id="GO:0003723">
    <property type="term" value="F:RNA binding"/>
    <property type="evidence" value="ECO:0007669"/>
    <property type="project" value="InterPro"/>
</dbReference>
<organism evidence="4 5">
    <name type="scientific">Dioscorea zingiberensis</name>
    <dbReference type="NCBI Taxonomy" id="325984"/>
    <lineage>
        <taxon>Eukaryota</taxon>
        <taxon>Viridiplantae</taxon>
        <taxon>Streptophyta</taxon>
        <taxon>Embryophyta</taxon>
        <taxon>Tracheophyta</taxon>
        <taxon>Spermatophyta</taxon>
        <taxon>Magnoliopsida</taxon>
        <taxon>Liliopsida</taxon>
        <taxon>Dioscoreales</taxon>
        <taxon>Dioscoreaceae</taxon>
        <taxon>Dioscorea</taxon>
    </lineage>
</organism>
<evidence type="ECO:0000313" key="4">
    <source>
        <dbReference type="EMBL" id="KAJ0976749.1"/>
    </source>
</evidence>
<comment type="caution">
    <text evidence="4">The sequence shown here is derived from an EMBL/GenBank/DDBJ whole genome shotgun (WGS) entry which is preliminary data.</text>
</comment>
<evidence type="ECO:0000256" key="1">
    <source>
        <dbReference type="ARBA" id="ARBA00022737"/>
    </source>
</evidence>
<dbReference type="Pfam" id="PF13041">
    <property type="entry name" value="PPR_2"/>
    <property type="match status" value="1"/>
</dbReference>
<dbReference type="Pfam" id="PF01535">
    <property type="entry name" value="PPR"/>
    <property type="match status" value="7"/>
</dbReference>
<dbReference type="FunFam" id="1.25.40.10:FF:000196">
    <property type="entry name" value="Pentatricopeptide repeat-containing protein At4g14850"/>
    <property type="match status" value="1"/>
</dbReference>
<keyword evidence="1" id="KW-0677">Repeat</keyword>
<accession>A0A9D5CPS5</accession>
<dbReference type="FunFam" id="1.25.40.10:FF:000158">
    <property type="entry name" value="pentatricopeptide repeat-containing protein At2g33680"/>
    <property type="match status" value="1"/>
</dbReference>
<feature type="repeat" description="PPR" evidence="2">
    <location>
        <begin position="469"/>
        <end position="503"/>
    </location>
</feature>
<evidence type="ECO:0000256" key="3">
    <source>
        <dbReference type="SAM" id="MobiDB-lite"/>
    </source>
</evidence>
<keyword evidence="5" id="KW-1185">Reference proteome</keyword>
<dbReference type="InterPro" id="IPR002885">
    <property type="entry name" value="PPR_rpt"/>
</dbReference>
<feature type="compositionally biased region" description="Polar residues" evidence="3">
    <location>
        <begin position="1"/>
        <end position="20"/>
    </location>
</feature>
<dbReference type="OrthoDB" id="1487410at2759"/>
<proteinExistence type="predicted"/>
<reference evidence="4" key="2">
    <citation type="journal article" date="2022" name="Hortic Res">
        <title>The genome of Dioscorea zingiberensis sheds light on the biosynthesis, origin and evolution of the medicinally important diosgenin saponins.</title>
        <authorList>
            <person name="Li Y."/>
            <person name="Tan C."/>
            <person name="Li Z."/>
            <person name="Guo J."/>
            <person name="Li S."/>
            <person name="Chen X."/>
            <person name="Wang C."/>
            <person name="Dai X."/>
            <person name="Yang H."/>
            <person name="Song W."/>
            <person name="Hou L."/>
            <person name="Xu J."/>
            <person name="Tong Z."/>
            <person name="Xu A."/>
            <person name="Yuan X."/>
            <person name="Wang W."/>
            <person name="Yang Q."/>
            <person name="Chen L."/>
            <person name="Sun Z."/>
            <person name="Wang K."/>
            <person name="Pan B."/>
            <person name="Chen J."/>
            <person name="Bao Y."/>
            <person name="Liu F."/>
            <person name="Qi X."/>
            <person name="Gang D.R."/>
            <person name="Wen J."/>
            <person name="Li J."/>
        </authorList>
    </citation>
    <scope>NUCLEOTIDE SEQUENCE</scope>
    <source>
        <strain evidence="4">Dzin_1.0</strain>
    </source>
</reference>
<dbReference type="FunFam" id="1.25.40.10:FF:000436">
    <property type="entry name" value="Pentatricopeptide repeat-containing protein At5g39350 family"/>
    <property type="match status" value="1"/>
</dbReference>
<feature type="compositionally biased region" description="Basic residues" evidence="3">
    <location>
        <begin position="21"/>
        <end position="33"/>
    </location>
</feature>
<sequence length="776" mass="85539">MPSFQVSISPCNSLPVASNLHNHKKKKKKKKKKKEEEQHSSGNQVSHTIKTSVRVNGSQSISTNSLLKHYVRTGRMHDARAQFDAMPERTLVACTILMSGYVLHGHSMEALLLLHDMLHSPLAIVPDAFVLSAALRACASTGCLYCGQELHCLALKMGYLDDLFVANALVTMYSTCGSLRDSERLFREIEGPDLVSWSSMLSGYAKNGRDEQVLRLLGEMRMDGGQFDAFVLSIALKASANLGFVDTGIQLHCCTVKMGFDSCTFLLNSLMGFYGMTGRLTAMRQAFDGLCHKDLVSWNTTISCYADYHYSDEALKQFRLLMYEGFECDDYTLGSALQAVTDLSCLKHGKEIHGYAIKAGFGTNSYVVSALLDMYIESNGNNGLLPLKLFGYLHTVGEELLLDEFIMASVLKSCASRMDLETGKMVHSCILKQGMKTNPFISSSLVDMYAKCGILEASLWVFAGITEPGVVPWSAIIAGHCSNGLFQEALQLFQTMQSDGVKANEFTLTAVIQACAALRNLRSGKEIHCSLIRAGYESNGSVANSLISFYLEIRQAHQALKLCTSTYENEIPWNSLMQAFDRVIEDDESKLKLLKDIQRSNLQMNESMASYVLDAYRSPSLLHAGMQAHGYITKNGLLADHKVCTCLMNMYSRCGSIELAAKAFNQIPEKTAASWGSIISASVDHDCPSKALKLFTQMRRKNKSPDSGTFVSVLQACRQLGLVDEAFQIFISMSEIYGIDPSAEHYSCMVEILGCAGMVKEAEHFIGSGIPFKHKA</sequence>
<dbReference type="InterPro" id="IPR046960">
    <property type="entry name" value="PPR_At4g14850-like_plant"/>
</dbReference>
<dbReference type="PANTHER" id="PTHR47926">
    <property type="entry name" value="PENTATRICOPEPTIDE REPEAT-CONTAINING PROTEIN"/>
    <property type="match status" value="1"/>
</dbReference>
<dbReference type="InterPro" id="IPR011990">
    <property type="entry name" value="TPR-like_helical_dom_sf"/>
</dbReference>
<feature type="repeat" description="PPR" evidence="2">
    <location>
        <begin position="671"/>
        <end position="705"/>
    </location>
</feature>
<dbReference type="Gene3D" id="1.25.40.10">
    <property type="entry name" value="Tetratricopeptide repeat domain"/>
    <property type="match status" value="5"/>
</dbReference>
<feature type="region of interest" description="Disordered" evidence="3">
    <location>
        <begin position="1"/>
        <end position="57"/>
    </location>
</feature>
<evidence type="ECO:0000313" key="5">
    <source>
        <dbReference type="Proteomes" id="UP001085076"/>
    </source>
</evidence>
<protein>
    <recommendedName>
        <fullName evidence="6">Pentatricopeptide repeat-containing protein</fullName>
    </recommendedName>
</protein>
<reference evidence="4" key="1">
    <citation type="submission" date="2021-03" db="EMBL/GenBank/DDBJ databases">
        <authorList>
            <person name="Li Z."/>
            <person name="Yang C."/>
        </authorList>
    </citation>
    <scope>NUCLEOTIDE SEQUENCE</scope>
    <source>
        <strain evidence="4">Dzin_1.0</strain>
        <tissue evidence="4">Leaf</tissue>
    </source>
</reference>